<feature type="transmembrane region" description="Helical" evidence="2">
    <location>
        <begin position="193"/>
        <end position="215"/>
    </location>
</feature>
<dbReference type="SMR" id="A0A1W0A3Z7"/>
<keyword evidence="4" id="KW-0808">Transferase</keyword>
<reference evidence="4 5" key="1">
    <citation type="journal article" date="2014" name="Genome Biol. Evol.">
        <title>The secreted proteins of Achlya hypogyna and Thraustotheca clavata identify the ancestral oomycete secretome and reveal gene acquisitions by horizontal gene transfer.</title>
        <authorList>
            <person name="Misner I."/>
            <person name="Blouin N."/>
            <person name="Leonard G."/>
            <person name="Richards T.A."/>
            <person name="Lane C.E."/>
        </authorList>
    </citation>
    <scope>NUCLEOTIDE SEQUENCE [LARGE SCALE GENOMIC DNA]</scope>
    <source>
        <strain evidence="4 5">ATCC 34112</strain>
    </source>
</reference>
<dbReference type="EMBL" id="JNBS01000517">
    <property type="protein sequence ID" value="OQS05006.1"/>
    <property type="molecule type" value="Genomic_DNA"/>
</dbReference>
<feature type="domain" description="Protein kinase" evidence="3">
    <location>
        <begin position="890"/>
        <end position="1147"/>
    </location>
</feature>
<protein>
    <submittedName>
        <fullName evidence="4">Kinase</fullName>
    </submittedName>
</protein>
<dbReference type="STRING" id="74557.A0A1W0A3Z7"/>
<dbReference type="Gene3D" id="1.10.510.10">
    <property type="entry name" value="Transferase(Phosphotransferase) domain 1"/>
    <property type="match status" value="4"/>
</dbReference>
<dbReference type="PROSITE" id="PS00108">
    <property type="entry name" value="PROTEIN_KINASE_ST"/>
    <property type="match status" value="4"/>
</dbReference>
<dbReference type="CDD" id="cd13999">
    <property type="entry name" value="STKc_MAP3K-like"/>
    <property type="match status" value="4"/>
</dbReference>
<dbReference type="Pfam" id="PF07714">
    <property type="entry name" value="PK_Tyr_Ser-Thr"/>
    <property type="match status" value="1"/>
</dbReference>
<organism evidence="4 5">
    <name type="scientific">Thraustotheca clavata</name>
    <dbReference type="NCBI Taxonomy" id="74557"/>
    <lineage>
        <taxon>Eukaryota</taxon>
        <taxon>Sar</taxon>
        <taxon>Stramenopiles</taxon>
        <taxon>Oomycota</taxon>
        <taxon>Saprolegniomycetes</taxon>
        <taxon>Saprolegniales</taxon>
        <taxon>Achlyaceae</taxon>
        <taxon>Thraustotheca</taxon>
    </lineage>
</organism>
<dbReference type="GO" id="GO:0004674">
    <property type="term" value="F:protein serine/threonine kinase activity"/>
    <property type="evidence" value="ECO:0007669"/>
    <property type="project" value="TreeGrafter"/>
</dbReference>
<keyword evidence="2" id="KW-0812">Transmembrane</keyword>
<keyword evidence="2" id="KW-0472">Membrane</keyword>
<feature type="transmembrane region" description="Helical" evidence="2">
    <location>
        <begin position="1413"/>
        <end position="1434"/>
    </location>
</feature>
<dbReference type="PRINTS" id="PR00109">
    <property type="entry name" value="TYRKINASE"/>
</dbReference>
<dbReference type="GO" id="GO:0005524">
    <property type="term" value="F:ATP binding"/>
    <property type="evidence" value="ECO:0007669"/>
    <property type="project" value="InterPro"/>
</dbReference>
<dbReference type="InterPro" id="IPR000719">
    <property type="entry name" value="Prot_kinase_dom"/>
</dbReference>
<feature type="compositionally biased region" description="Low complexity" evidence="1">
    <location>
        <begin position="758"/>
        <end position="772"/>
    </location>
</feature>
<keyword evidence="5" id="KW-1185">Reference proteome</keyword>
<dbReference type="Gene3D" id="3.30.200.20">
    <property type="entry name" value="Phosphorylase Kinase, domain 1"/>
    <property type="match status" value="1"/>
</dbReference>
<accession>A0A1W0A3Z7</accession>
<feature type="transmembrane region" description="Helical" evidence="2">
    <location>
        <begin position="2032"/>
        <end position="2057"/>
    </location>
</feature>
<keyword evidence="4" id="KW-0418">Kinase</keyword>
<dbReference type="PANTHER" id="PTHR44329:SF214">
    <property type="entry name" value="PROTEIN KINASE DOMAIN-CONTAINING PROTEIN"/>
    <property type="match status" value="1"/>
</dbReference>
<feature type="domain" description="Protein kinase" evidence="3">
    <location>
        <begin position="283"/>
        <end position="570"/>
    </location>
</feature>
<name>A0A1W0A3Z7_9STRA</name>
<proteinExistence type="predicted"/>
<dbReference type="OrthoDB" id="4062651at2759"/>
<evidence type="ECO:0000313" key="4">
    <source>
        <dbReference type="EMBL" id="OQS05006.1"/>
    </source>
</evidence>
<dbReference type="InterPro" id="IPR001245">
    <property type="entry name" value="Ser-Thr/Tyr_kinase_cat_dom"/>
</dbReference>
<evidence type="ECO:0000256" key="1">
    <source>
        <dbReference type="SAM" id="MobiDB-lite"/>
    </source>
</evidence>
<feature type="domain" description="Protein kinase" evidence="3">
    <location>
        <begin position="2129"/>
        <end position="2385"/>
    </location>
</feature>
<feature type="domain" description="Protein kinase" evidence="3">
    <location>
        <begin position="1507"/>
        <end position="1763"/>
    </location>
</feature>
<dbReference type="InterPro" id="IPR008271">
    <property type="entry name" value="Ser/Thr_kinase_AS"/>
</dbReference>
<evidence type="ECO:0000259" key="3">
    <source>
        <dbReference type="PROSITE" id="PS50011"/>
    </source>
</evidence>
<dbReference type="SUPFAM" id="SSF56112">
    <property type="entry name" value="Protein kinase-like (PK-like)"/>
    <property type="match status" value="4"/>
</dbReference>
<feature type="transmembrane region" description="Helical" evidence="2">
    <location>
        <begin position="775"/>
        <end position="799"/>
    </location>
</feature>
<gene>
    <name evidence="4" type="ORF">THRCLA_20739</name>
</gene>
<evidence type="ECO:0000256" key="2">
    <source>
        <dbReference type="SAM" id="Phobius"/>
    </source>
</evidence>
<dbReference type="SMART" id="SM00220">
    <property type="entry name" value="S_TKc"/>
    <property type="match status" value="4"/>
</dbReference>
<evidence type="ECO:0000313" key="5">
    <source>
        <dbReference type="Proteomes" id="UP000243217"/>
    </source>
</evidence>
<comment type="caution">
    <text evidence="4">The sequence shown here is derived from an EMBL/GenBank/DDBJ whole genome shotgun (WGS) entry which is preliminary data.</text>
</comment>
<dbReference type="InterPro" id="IPR011009">
    <property type="entry name" value="Kinase-like_dom_sf"/>
</dbReference>
<dbReference type="InterPro" id="IPR051681">
    <property type="entry name" value="Ser/Thr_Kinases-Pseudokinases"/>
</dbReference>
<dbReference type="PANTHER" id="PTHR44329">
    <property type="entry name" value="SERINE/THREONINE-PROTEIN KINASE TNNI3K-RELATED"/>
    <property type="match status" value="1"/>
</dbReference>
<dbReference type="Pfam" id="PF00069">
    <property type="entry name" value="Pkinase"/>
    <property type="match status" value="3"/>
</dbReference>
<feature type="region of interest" description="Disordered" evidence="1">
    <location>
        <begin position="753"/>
        <end position="772"/>
    </location>
</feature>
<sequence>MGLVQYTSLGFRQIYTKCTNNSMYGDPMSAIAVTKAEFEASERDAQVIPCSDANGSTYYRQNISSGAYLQKVTKCAVQNITLGDIRDSHSSMWAQDGSGLTTVPIPNLQRHAWNYNSFWLIFAIHNKLPDDEIIWGKCPPSSSPGTGIYPCQVFDGTMPPNGWCIPARSKAMDTWLTQIAEAKLPAPKAKAKGLTVVYIGIGIAAILLVSLLYFWCRKKSKLNQGNKPFPLQGEPNKMIASSTGTGTFKTTKSWQPFSTTSNTLNEFQEDLVLNSKRVPYSSVDRTRQISKGAFGEVWLGTCEGQIIAIKCLIESRRSSQAEIENFAEEIRLMASFSHPNIVQFIAFAWDNLQHLCFMTEYMANGDLMSFLDKNVQLTWSEHEKIKIARGIANGLAYLHGHNPKIIHRDLKSKNVLMAQNCVAKLTDFGISRERQDDTMTAGIGTFFWTAPEVLTGVHYNEKADIYSFGCVLVEMDTRKSPFHDMKGAPQPLMIQRITKGGLRPKLSEKRPAWLQTLFQELQRNKITDNVDDSTLTPAQSIIKQLSRFNLKWNDLDKLMKQALLWDMGFVRYSPDDVSGLAQVYTKCVSGSSNGQHMSTIVLKKSDYEALYPKGQSPTMIECTANGITYYRQSSPNGDYLQSYANCAIFNLGNIRDSLSSMWAQDANELKSAPTPRIYRHIWEEKLTRSIFAIHTQLHDNEIGVAQCPLNNNPGTGIFPCRAFDRFNNSDAPDGFCPPDISPRMEDWLKKFATNNGVKPPSTDTTDNKTSTSSSLSAGAIVGIVIGVIVVLGLALFLFLKRRNKAPSKQEEDFYYEQNTNDECRDTSNGTTTAIATLQNNQRIQSERAESINIERPLDTSWQLFHPSSHMLNEFQRDPVLNKRRVPASHIDKTRQISKGAFGEIWLGLYIGQVVAIKCLFESKRASEPEIEKFAEEIRLMASFSHPNIVQFIAFAWDELENLCAVIEYMPNGDLESFLMKNMHLTWRENELIKIARGIADGLAYLHGLDPKVIHRDLKAKNVLMGKNCVAKLTDFGISRESYDDTLTAAVGTFYWTAPEVLIGGHYSEKADIYSFGCVLVEMDTRLSPFHDMKSVSRPLMIKHVTEEGLHPLLSDDSPPWLQTLASYCFHPDPSQRPSAEEVSDKWLESSDLVAKFQELKKSNLAANVIASPLVPPTSVTTHLNSFKLKWSDLDNVAKQALLWDMGFVKYASDTEQITQVYTKCANGATLGQPMSTIAMPVATYNASQKGDQRVRLCKSDDGSSYFRQENADGSFLKNLTSCAVRNVTAPNSHSSMWAQDGSGLTAVPTPQLGRHAWNDGKYWEIYSIHTQLPEGEIIWGQCPASSTPGTGIFPCRVIDKDVPLPSGWCLPAPSAKMDAWLNDIKLTTAAPTTASPAANQSTNTSSNSLSTGAIIGIVIGAVVLIAFVLCLFMWRRKRQAETEDTFYVPFPTEDGYNKTNNSNHTGTRTGTGTGTGNWQQFHTASATLNDFQRDPILNSKRVPYSSVDRARQISKGAFGEVWLGSCNGQVVAVKRLLESKRTSEAEIESFAEEIRLMASFSHPNIVQFVAFAWDNLQNLCAVIEFMENGDLMSYLNKNVQLSWNANEKTKIAHGIANGLAYLHGHEPKIIHRDLKSKNVLMGEDCVAKLTDFGISRENHDETMTAGVGTFFWTAPEVLMGGHYTEKADIYSFGCILIEMDTRKSPFHDMKGVPQPLMIQRITMEGLRPTLSESSPTWLTSLAIRCFEVDPFKRPSAEEISKYLLDSSDLVNKFQALKKAKITSNVSESPSVPSVAINTRLTKYSLKWTDLDSMDKQALLWDMGFVRYSTSNPDAVRQVYTKCANGSTSGVPMSAIALTKSEFLASQVDASSQPCAAADGTTYARQVNANGLYLGPVTKCAVQNITLGEIADSHSSMWAQDGSGLTAVPNPNLLRHAWNDKFFWLIFAIHTETLATEIGWSQCPPSNSPGSGTYPCRVFDGDTPPSGWCIPANSPTMDAWLTQLAQTKVTTTAPTSSGSTTPSSQSSSTSNSLSTGAIIGIAVGAVVLLVLILCLFLWCRKKLRENQPHYVEFASNNGGHNTNTTITGTATNYKKTNTSSWQPIHTASHTLNEFQRDPALNMKRVPYSSIDRTRQISKGAFGEVWLGSYGGQVVAVKRLLESKRASEAEIENFTEEIRLMASFSHPNIVQFIAFAWDSLQNLSAVTEYMPNGDLVSFLNRNVQLTWNEKEKIKIARGIANGLAYLHAHIPKIIHRDLKAKNVLMGQDCVAKLTDFGISRENHDETMTAGVGTFFWTAPEVLTGGHYTEKADIYSFGCVMIEMDSHRSPFYEMKKVPQAMMIHRITQEGLRPSLTPNSPPWLQTLVVRCFERDPSRRPSAAQLSDFLSQVLLINNKSLKQ</sequence>
<dbReference type="Proteomes" id="UP000243217">
    <property type="component" value="Unassembled WGS sequence"/>
</dbReference>
<dbReference type="PROSITE" id="PS50011">
    <property type="entry name" value="PROTEIN_KINASE_DOM"/>
    <property type="match status" value="4"/>
</dbReference>
<keyword evidence="2" id="KW-1133">Transmembrane helix</keyword>